<dbReference type="Pfam" id="PF00270">
    <property type="entry name" value="DEAD"/>
    <property type="match status" value="1"/>
</dbReference>
<dbReference type="InterPro" id="IPR018982">
    <property type="entry name" value="RQC_domain"/>
</dbReference>
<feature type="compositionally biased region" description="Polar residues" evidence="8">
    <location>
        <begin position="360"/>
        <end position="376"/>
    </location>
</feature>
<dbReference type="PROSITE" id="PS51192">
    <property type="entry name" value="HELICASE_ATP_BIND_1"/>
    <property type="match status" value="1"/>
</dbReference>
<dbReference type="PROSITE" id="PS51194">
    <property type="entry name" value="HELICASE_CTER"/>
    <property type="match status" value="1"/>
</dbReference>
<dbReference type="PANTHER" id="PTHR13710">
    <property type="entry name" value="DNA HELICASE RECQ FAMILY MEMBER"/>
    <property type="match status" value="1"/>
</dbReference>
<keyword evidence="4" id="KW-0347">Helicase</keyword>
<dbReference type="Proteomes" id="UP001158576">
    <property type="component" value="Chromosome XSR"/>
</dbReference>
<evidence type="ECO:0000256" key="5">
    <source>
        <dbReference type="ARBA" id="ARBA00022840"/>
    </source>
</evidence>
<keyword evidence="12" id="KW-1185">Reference proteome</keyword>
<dbReference type="SUPFAM" id="SSF52540">
    <property type="entry name" value="P-loop containing nucleoside triphosphate hydrolases"/>
    <property type="match status" value="1"/>
</dbReference>
<feature type="compositionally biased region" description="Basic residues" evidence="8">
    <location>
        <begin position="1499"/>
        <end position="1526"/>
    </location>
</feature>
<dbReference type="NCBIfam" id="TIGR00614">
    <property type="entry name" value="recQ_fam"/>
    <property type="match status" value="1"/>
</dbReference>
<dbReference type="SMART" id="SM00956">
    <property type="entry name" value="RQC"/>
    <property type="match status" value="1"/>
</dbReference>
<evidence type="ECO:0000313" key="12">
    <source>
        <dbReference type="Proteomes" id="UP001158576"/>
    </source>
</evidence>
<keyword evidence="3" id="KW-0378">Hydrolase</keyword>
<sequence>MSGQFGETDESDPKAVDRFYGEIERFIEIKRQDYLFEGSMLPNEGDDLLLFTKTYRKVTSLKAQSGYSAVSLEDSLGKIMDGINKLAKDVDEFENIPAPSKIGQRNSHEDIVSGSSATIAKPVVDERGANNERDPEFQDSQQSEKAFEDDFPSQDGPSSPSRNIGFRESVGARLSEIEDASQQSAASQNSFHSQQPSTSAQAIASLSLCNDESTDQKKDKAKDAEDQLSDFSDDFELWQGKSSRSPNPDIVKTEPDTITVDSQASTQFNQHQPVDPNAPIIIDSDDDDGYVPPVRHNNDDDFDLQIIDDSDGGSAPKKRKSPPKTPREAQALSDEDEDFLRILELSKITAAEDERRRSTQSRVTASSQNSTQSLPSTGKKRTKTKNFKRTVIESSEDSEDEGPRRKSTGKRKRSALSSDDESQGGEENRGSDSGSSLGRMLEDLNSDDENERRTKKKPSPKKKARVDSKKKNTFVESQTAADEIDDEEDEFDSEMDDFIDDSELPGTQSTVGDYVSDEDMPSTSARSSKAYSNSDNKTHVAERKQDRKPRESTLKKDPPKKQKENPLKKKHTPLKKKEQDGDQPSTSREHKMPVRGTNLDETFDPAEPDSGSNPDPFCKGHREEDLTLAGTVEARMELHRIFGYDYFRPSQWKLIEGVCRGQDQLGIMATGYGKSICFQMPSILLKKLVLCISPLVSLMKDQTMKLESIGVRAGFFGSGATAADKRKTEMLIDSQQLRVLYVTPEYCINNMQRIIDIHRRHPICCFAIDECHCVSSWGHDFRLVYRDLYRLREIDRSIPYLAMTATATPRIRDDIIKNLRLINPQRVVTSFDRSNITFFVRRKTDEDNIIPDLMATGCLISARTDRYGGVSIHDPSSKNLQFAACTIIYVRRVDLVDMLCKEIGRYVGYHRIGGYHARLSEKRKRETHEGFLNGSIHCVVATIAFGMGVDKPNVRYVIHNEPPGQPEAYYQEVGRAGRDGKQSEAHLLVGRRGISSMFYHASQETVPERAELARSNARKMKQYIETNECRRMPLLLHFDAEAKSMVQGTADCCDNCRGGNAPNFFAPKEEANFASDSAIVFDAIDDFSDPQARTMLVLHLKGSKAKELKVEMHSRPAYGKGKGKSSDYWKELINGLVAGDYLTESTVFNSMGYSAAKLKIAPKARSWYAKYKKDRLGVELLLPQTEKLVGVRSVNAPGPSKPQPVEAAKKEELPEMCVAGLDHKWLERFMKGPWQEPEPVVIKDTKEEKNKCKILFNAILALNKKRGLQMALKQTHLHELCLKRPSSVESCAEVPNFTRILADSVPEILAKIKEFCEEHTLRMDTHRRSMSAAQKKANEFPELEDKQKPLEGHDRDVSDYLKVGMTLADIQRDLGMSDAVLAKKLCTIVDRGYPVDAAKFQITIDDVKKLEKLIRDNGNVIPSSSKISKSFPNINIHFIPLLMTFMKLRFGLCSIFPQDTQDYQNRRSQAIRAHTAASNRPGLTNYNSTIPPALPKFSPMKKPKKTYRKKASARGRRKFRKVQKKY</sequence>
<feature type="compositionally biased region" description="Acidic residues" evidence="8">
    <location>
        <begin position="226"/>
        <end position="236"/>
    </location>
</feature>
<feature type="domain" description="Helicase ATP-binding" evidence="9">
    <location>
        <begin position="655"/>
        <end position="825"/>
    </location>
</feature>
<dbReference type="Pfam" id="PF16124">
    <property type="entry name" value="RecQ_Zn_bind"/>
    <property type="match status" value="1"/>
</dbReference>
<accession>A0ABN7S9J4</accession>
<evidence type="ECO:0000256" key="2">
    <source>
        <dbReference type="ARBA" id="ARBA00022741"/>
    </source>
</evidence>
<reference evidence="11 12" key="1">
    <citation type="submission" date="2021-04" db="EMBL/GenBank/DDBJ databases">
        <authorList>
            <person name="Bliznina A."/>
        </authorList>
    </citation>
    <scope>NUCLEOTIDE SEQUENCE [LARGE SCALE GENOMIC DNA]</scope>
</reference>
<feature type="region of interest" description="Disordered" evidence="8">
    <location>
        <begin position="1494"/>
        <end position="1526"/>
    </location>
</feature>
<comment type="similarity">
    <text evidence="1">Belongs to the helicase family. RecQ subfamily.</text>
</comment>
<proteinExistence type="inferred from homology"/>
<evidence type="ECO:0000256" key="4">
    <source>
        <dbReference type="ARBA" id="ARBA00022806"/>
    </source>
</evidence>
<feature type="compositionally biased region" description="Basic residues" evidence="8">
    <location>
        <begin position="453"/>
        <end position="464"/>
    </location>
</feature>
<feature type="compositionally biased region" description="Polar residues" evidence="8">
    <location>
        <begin position="259"/>
        <end position="272"/>
    </location>
</feature>
<feature type="compositionally biased region" description="Basic residues" evidence="8">
    <location>
        <begin position="405"/>
        <end position="414"/>
    </location>
</feature>
<dbReference type="InterPro" id="IPR004589">
    <property type="entry name" value="DNA_helicase_ATP-dep_RecQ"/>
</dbReference>
<feature type="compositionally biased region" description="Low complexity" evidence="8">
    <location>
        <begin position="180"/>
        <end position="195"/>
    </location>
</feature>
<evidence type="ECO:0000313" key="11">
    <source>
        <dbReference type="EMBL" id="CAG5095827.1"/>
    </source>
</evidence>
<dbReference type="InterPro" id="IPR032284">
    <property type="entry name" value="RecQ_Zn-bd"/>
</dbReference>
<dbReference type="InterPro" id="IPR001650">
    <property type="entry name" value="Helicase_C-like"/>
</dbReference>
<dbReference type="InterPro" id="IPR011545">
    <property type="entry name" value="DEAD/DEAH_box_helicase_dom"/>
</dbReference>
<dbReference type="SMART" id="SM00490">
    <property type="entry name" value="HELICc"/>
    <property type="match status" value="1"/>
</dbReference>
<feature type="compositionally biased region" description="Basic and acidic residues" evidence="8">
    <location>
        <begin position="123"/>
        <end position="136"/>
    </location>
</feature>
<evidence type="ECO:0000256" key="1">
    <source>
        <dbReference type="ARBA" id="ARBA00005446"/>
    </source>
</evidence>
<name>A0ABN7S9J4_OIKDI</name>
<dbReference type="InterPro" id="IPR036390">
    <property type="entry name" value="WH_DNA-bd_sf"/>
</dbReference>
<protein>
    <recommendedName>
        <fullName evidence="7">DNA 3'-5' helicase</fullName>
        <ecNumber evidence="7">5.6.2.4</ecNumber>
    </recommendedName>
</protein>
<keyword evidence="2" id="KW-0547">Nucleotide-binding</keyword>
<dbReference type="InterPro" id="IPR027417">
    <property type="entry name" value="P-loop_NTPase"/>
</dbReference>
<dbReference type="PANTHER" id="PTHR13710:SF120">
    <property type="entry name" value="BIFUNCTIONAL 3'-5' EXONUCLEASE_ATP-DEPENDENT HELICASE WRN"/>
    <property type="match status" value="1"/>
</dbReference>
<feature type="compositionally biased region" description="Acidic residues" evidence="8">
    <location>
        <begin position="482"/>
        <end position="503"/>
    </location>
</feature>
<feature type="compositionally biased region" description="Polar residues" evidence="8">
    <location>
        <begin position="521"/>
        <end position="535"/>
    </location>
</feature>
<feature type="compositionally biased region" description="Polar residues" evidence="8">
    <location>
        <begin position="196"/>
        <end position="211"/>
    </location>
</feature>
<dbReference type="Gene3D" id="1.10.10.10">
    <property type="entry name" value="Winged helix-like DNA-binding domain superfamily/Winged helix DNA-binding domain"/>
    <property type="match status" value="1"/>
</dbReference>
<feature type="compositionally biased region" description="Basic and acidic residues" evidence="8">
    <location>
        <begin position="536"/>
        <end position="567"/>
    </location>
</feature>
<organism evidence="11 12">
    <name type="scientific">Oikopleura dioica</name>
    <name type="common">Tunicate</name>
    <dbReference type="NCBI Taxonomy" id="34765"/>
    <lineage>
        <taxon>Eukaryota</taxon>
        <taxon>Metazoa</taxon>
        <taxon>Chordata</taxon>
        <taxon>Tunicata</taxon>
        <taxon>Appendicularia</taxon>
        <taxon>Copelata</taxon>
        <taxon>Oikopleuridae</taxon>
        <taxon>Oikopleura</taxon>
    </lineage>
</organism>
<evidence type="ECO:0000256" key="7">
    <source>
        <dbReference type="ARBA" id="ARBA00034808"/>
    </source>
</evidence>
<gene>
    <name evidence="11" type="ORF">OKIOD_LOCUS5914</name>
</gene>
<dbReference type="CDD" id="cd17920">
    <property type="entry name" value="DEXHc_RecQ"/>
    <property type="match status" value="1"/>
</dbReference>
<comment type="catalytic activity">
    <reaction evidence="6">
        <text>Couples ATP hydrolysis with the unwinding of duplex DNA by translocating in the 3'-5' direction.</text>
        <dbReference type="EC" id="5.6.2.4"/>
    </reaction>
</comment>
<dbReference type="SMART" id="SM00487">
    <property type="entry name" value="DEXDc"/>
    <property type="match status" value="1"/>
</dbReference>
<evidence type="ECO:0000256" key="8">
    <source>
        <dbReference type="SAM" id="MobiDB-lite"/>
    </source>
</evidence>
<evidence type="ECO:0000256" key="3">
    <source>
        <dbReference type="ARBA" id="ARBA00022801"/>
    </source>
</evidence>
<feature type="domain" description="Helicase C-terminal" evidence="10">
    <location>
        <begin position="876"/>
        <end position="1028"/>
    </location>
</feature>
<dbReference type="EMBL" id="OU015569">
    <property type="protein sequence ID" value="CAG5095827.1"/>
    <property type="molecule type" value="Genomic_DNA"/>
</dbReference>
<dbReference type="SUPFAM" id="SSF46785">
    <property type="entry name" value="Winged helix' DNA-binding domain"/>
    <property type="match status" value="1"/>
</dbReference>
<feature type="compositionally biased region" description="Acidic residues" evidence="8">
    <location>
        <begin position="300"/>
        <end position="311"/>
    </location>
</feature>
<evidence type="ECO:0000256" key="6">
    <source>
        <dbReference type="ARBA" id="ARBA00034617"/>
    </source>
</evidence>
<dbReference type="InterPro" id="IPR036388">
    <property type="entry name" value="WH-like_DNA-bd_sf"/>
</dbReference>
<evidence type="ECO:0000259" key="9">
    <source>
        <dbReference type="PROSITE" id="PS51192"/>
    </source>
</evidence>
<feature type="compositionally biased region" description="Basic residues" evidence="8">
    <location>
        <begin position="378"/>
        <end position="388"/>
    </location>
</feature>
<dbReference type="Pfam" id="PF09382">
    <property type="entry name" value="RQC"/>
    <property type="match status" value="1"/>
</dbReference>
<dbReference type="EC" id="5.6.2.4" evidence="7"/>
<evidence type="ECO:0000259" key="10">
    <source>
        <dbReference type="PROSITE" id="PS51194"/>
    </source>
</evidence>
<dbReference type="Gene3D" id="3.40.50.300">
    <property type="entry name" value="P-loop containing nucleotide triphosphate hydrolases"/>
    <property type="match status" value="2"/>
</dbReference>
<dbReference type="Pfam" id="PF00271">
    <property type="entry name" value="Helicase_C"/>
    <property type="match status" value="1"/>
</dbReference>
<keyword evidence="5" id="KW-0067">ATP-binding</keyword>
<feature type="compositionally biased region" description="Basic and acidic residues" evidence="8">
    <location>
        <begin position="214"/>
        <end position="225"/>
    </location>
</feature>
<feature type="region of interest" description="Disordered" evidence="8">
    <location>
        <begin position="97"/>
        <end position="619"/>
    </location>
</feature>
<dbReference type="InterPro" id="IPR014001">
    <property type="entry name" value="Helicase_ATP-bd"/>
</dbReference>